<dbReference type="InterPro" id="IPR011206">
    <property type="entry name" value="Citrate_lyase_beta/mcl1/mcl2"/>
</dbReference>
<dbReference type="PANTHER" id="PTHR32308">
    <property type="entry name" value="LYASE BETA SUBUNIT, PUTATIVE (AFU_ORTHOLOGUE AFUA_4G13030)-RELATED"/>
    <property type="match status" value="1"/>
</dbReference>
<dbReference type="EMBL" id="LMWW01000025">
    <property type="protein sequence ID" value="KUN83319.1"/>
    <property type="molecule type" value="Genomic_DNA"/>
</dbReference>
<evidence type="ECO:0000256" key="2">
    <source>
        <dbReference type="ARBA" id="ARBA00022723"/>
    </source>
</evidence>
<comment type="caution">
    <text evidence="7">The sequence shown here is derived from an EMBL/GenBank/DDBJ whole genome shotgun (WGS) entry which is preliminary data.</text>
</comment>
<dbReference type="STRING" id="1943.AQJ64_17815"/>
<sequence length="271" mass="28231">MTAPHDRIATATTLLFVPGHRPVRFDKAASSGADLVVIDLEDAVAPEDKDRARDNAAAWLALGNQAVVRINPPGTPWSESDLAVAADHGCPVMVPKAEDPKVLTELTARTVGRCALVPLIETALGVGRAREVCATPGVVRAAFGNVDLAAQLGVAHDDHAALTYARSSLVLSSAAAGISPPIDGVTTAVRDGEALGSDIAHARRLGFTGKLCVHPYQLPYVTGGFAPTADELHWARAVLQAGDSVTTVGGQMVDRPVLERARRLLALAARA</sequence>
<evidence type="ECO:0000256" key="1">
    <source>
        <dbReference type="ARBA" id="ARBA00001946"/>
    </source>
</evidence>
<dbReference type="PIRSF" id="PIRSF015582">
    <property type="entry name" value="Cit_lyase_B"/>
    <property type="match status" value="1"/>
</dbReference>
<evidence type="ECO:0000259" key="6">
    <source>
        <dbReference type="Pfam" id="PF03328"/>
    </source>
</evidence>
<dbReference type="SUPFAM" id="SSF51621">
    <property type="entry name" value="Phosphoenolpyruvate/pyruvate domain"/>
    <property type="match status" value="1"/>
</dbReference>
<dbReference type="Gene3D" id="3.20.20.60">
    <property type="entry name" value="Phosphoenolpyruvate-binding domains"/>
    <property type="match status" value="1"/>
</dbReference>
<dbReference type="RefSeq" id="WP_055631670.1">
    <property type="nucleotide sequence ID" value="NZ_JBIRRP010000020.1"/>
</dbReference>
<dbReference type="AlphaFoldDB" id="A0A101T028"/>
<accession>A0A101T028</accession>
<feature type="binding site" evidence="5">
    <location>
        <position position="121"/>
    </location>
    <ligand>
        <name>Mg(2+)</name>
        <dbReference type="ChEBI" id="CHEBI:18420"/>
    </ligand>
</feature>
<dbReference type="InterPro" id="IPR040442">
    <property type="entry name" value="Pyrv_kinase-like_dom_sf"/>
</dbReference>
<keyword evidence="2 5" id="KW-0479">Metal-binding</keyword>
<dbReference type="GO" id="GO:0006107">
    <property type="term" value="P:oxaloacetate metabolic process"/>
    <property type="evidence" value="ECO:0007669"/>
    <property type="project" value="TreeGrafter"/>
</dbReference>
<keyword evidence="8" id="KW-1185">Reference proteome</keyword>
<dbReference type="Proteomes" id="UP000052982">
    <property type="component" value="Unassembled WGS sequence"/>
</dbReference>
<name>A0A101T028_9ACTN</name>
<dbReference type="InterPro" id="IPR005000">
    <property type="entry name" value="Aldolase/citrate-lyase_domain"/>
</dbReference>
<organism evidence="7 8">
    <name type="scientific">Streptomyces griseoruber</name>
    <dbReference type="NCBI Taxonomy" id="1943"/>
    <lineage>
        <taxon>Bacteria</taxon>
        <taxon>Bacillati</taxon>
        <taxon>Actinomycetota</taxon>
        <taxon>Actinomycetes</taxon>
        <taxon>Kitasatosporales</taxon>
        <taxon>Streptomycetaceae</taxon>
        <taxon>Streptomyces</taxon>
    </lineage>
</organism>
<reference evidence="7 8" key="1">
    <citation type="submission" date="2015-10" db="EMBL/GenBank/DDBJ databases">
        <title>Draft genome sequence of Streptomyces griseoruber DSM 40281, type strain for the species Streptomyces griseoruber.</title>
        <authorList>
            <person name="Ruckert C."/>
            <person name="Winkler A."/>
            <person name="Kalinowski J."/>
            <person name="Kampfer P."/>
            <person name="Glaeser S."/>
        </authorList>
    </citation>
    <scope>NUCLEOTIDE SEQUENCE [LARGE SCALE GENOMIC DNA]</scope>
    <source>
        <strain evidence="7 8">DSM 40281</strain>
    </source>
</reference>
<keyword evidence="3 5" id="KW-0460">Magnesium</keyword>
<evidence type="ECO:0000313" key="7">
    <source>
        <dbReference type="EMBL" id="KUN83319.1"/>
    </source>
</evidence>
<dbReference type="Pfam" id="PF03328">
    <property type="entry name" value="HpcH_HpaI"/>
    <property type="match status" value="1"/>
</dbReference>
<feature type="binding site" evidence="4">
    <location>
        <position position="121"/>
    </location>
    <ligand>
        <name>substrate</name>
    </ligand>
</feature>
<evidence type="ECO:0000256" key="5">
    <source>
        <dbReference type="PIRSR" id="PIRSR015582-2"/>
    </source>
</evidence>
<dbReference type="InterPro" id="IPR015813">
    <property type="entry name" value="Pyrv/PenolPyrv_kinase-like_dom"/>
</dbReference>
<dbReference type="GO" id="GO:0003824">
    <property type="term" value="F:catalytic activity"/>
    <property type="evidence" value="ECO:0007669"/>
    <property type="project" value="InterPro"/>
</dbReference>
<comment type="cofactor">
    <cofactor evidence="1">
        <name>Mg(2+)</name>
        <dbReference type="ChEBI" id="CHEBI:18420"/>
    </cofactor>
</comment>
<gene>
    <name evidence="7" type="ORF">AQJ64_17815</name>
</gene>
<evidence type="ECO:0000256" key="3">
    <source>
        <dbReference type="ARBA" id="ARBA00022842"/>
    </source>
</evidence>
<evidence type="ECO:0000256" key="4">
    <source>
        <dbReference type="PIRSR" id="PIRSR015582-1"/>
    </source>
</evidence>
<dbReference type="GO" id="GO:0000287">
    <property type="term" value="F:magnesium ion binding"/>
    <property type="evidence" value="ECO:0007669"/>
    <property type="project" value="TreeGrafter"/>
</dbReference>
<feature type="binding site" evidence="4">
    <location>
        <position position="69"/>
    </location>
    <ligand>
        <name>substrate</name>
    </ligand>
</feature>
<protein>
    <submittedName>
        <fullName evidence="7">Aldolase</fullName>
    </submittedName>
</protein>
<dbReference type="PANTHER" id="PTHR32308:SF10">
    <property type="entry name" value="CITRATE LYASE SUBUNIT BETA"/>
    <property type="match status" value="1"/>
</dbReference>
<feature type="binding site" evidence="5">
    <location>
        <position position="147"/>
    </location>
    <ligand>
        <name>Mg(2+)</name>
        <dbReference type="ChEBI" id="CHEBI:18420"/>
    </ligand>
</feature>
<dbReference type="OrthoDB" id="4322898at2"/>
<evidence type="ECO:0000313" key="8">
    <source>
        <dbReference type="Proteomes" id="UP000052982"/>
    </source>
</evidence>
<proteinExistence type="predicted"/>
<feature type="domain" description="HpcH/HpaI aldolase/citrate lyase" evidence="6">
    <location>
        <begin position="13"/>
        <end position="215"/>
    </location>
</feature>